<sequence>MKSIDIRSEPAVRLLADFLDECGSLGRDRRGAEHFAHEVYSFLRSPYRDLALYDAIAQYDKPAWEPEHSADSDSEDSDIAPARHSSPVKAARGDVIDVDACSLRKGGRSPARSRGRVRSPSIHSSASDLESDRSVLSVDKRRKRVKRSGRRWDEADSYVVPPSPATRRRNWHRKDSWVDPDLAVEVKRKQSIPLLSKASDSGVELRNKQPNGKGSVIIPDRPPAVHRGMRGWGEIVEADVEQPGTGTAADIVPAPQTIPTSPDPASQTASTNGNQKPSLELRIFGIAPRGTAPEQTDSGLVSASISKISYDTDDEERALTDAIWAPESTSMDHADVHGVSRTSAGSQAQNAIKEKLKAKLMKEKMQSSSTTAQSATAVPSGESGISSASDATGPEYEAKARARLALKLRLEKEKAIAQGRAKETQPAPTEAGERAAALRAKLLEKKLANSQAIK</sequence>
<gene>
    <name evidence="1" type="ORF">QFC22_005922</name>
</gene>
<reference evidence="1" key="1">
    <citation type="submission" date="2023-04" db="EMBL/GenBank/DDBJ databases">
        <title>Draft Genome sequencing of Naganishia species isolated from polar environments using Oxford Nanopore Technology.</title>
        <authorList>
            <person name="Leo P."/>
            <person name="Venkateswaran K."/>
        </authorList>
    </citation>
    <scope>NUCLEOTIDE SEQUENCE</scope>
    <source>
        <strain evidence="1">MNA-CCFEE 5425</strain>
    </source>
</reference>
<comment type="caution">
    <text evidence="1">The sequence shown here is derived from an EMBL/GenBank/DDBJ whole genome shotgun (WGS) entry which is preliminary data.</text>
</comment>
<keyword evidence="2" id="KW-1185">Reference proteome</keyword>
<organism evidence="1 2">
    <name type="scientific">Naganishia vaughanmartiniae</name>
    <dbReference type="NCBI Taxonomy" id="1424756"/>
    <lineage>
        <taxon>Eukaryota</taxon>
        <taxon>Fungi</taxon>
        <taxon>Dikarya</taxon>
        <taxon>Basidiomycota</taxon>
        <taxon>Agaricomycotina</taxon>
        <taxon>Tremellomycetes</taxon>
        <taxon>Filobasidiales</taxon>
        <taxon>Filobasidiaceae</taxon>
        <taxon>Naganishia</taxon>
    </lineage>
</organism>
<dbReference type="Proteomes" id="UP001243375">
    <property type="component" value="Unassembled WGS sequence"/>
</dbReference>
<proteinExistence type="predicted"/>
<name>A0ACC2WQW3_9TREE</name>
<accession>A0ACC2WQW3</accession>
<evidence type="ECO:0000313" key="2">
    <source>
        <dbReference type="Proteomes" id="UP001243375"/>
    </source>
</evidence>
<evidence type="ECO:0000313" key="1">
    <source>
        <dbReference type="EMBL" id="KAJ9113614.1"/>
    </source>
</evidence>
<dbReference type="EMBL" id="JASBWU010000021">
    <property type="protein sequence ID" value="KAJ9113614.1"/>
    <property type="molecule type" value="Genomic_DNA"/>
</dbReference>
<protein>
    <submittedName>
        <fullName evidence="1">Uncharacterized protein</fullName>
    </submittedName>
</protein>